<dbReference type="SMART" id="SM00471">
    <property type="entry name" value="HDc"/>
    <property type="match status" value="1"/>
</dbReference>
<dbReference type="PANTHER" id="PTHR45228:SF9">
    <property type="entry name" value="3'3'-CGAMP-SPECIFIC PHOSPHODIESTERASE 2"/>
    <property type="match status" value="1"/>
</dbReference>
<keyword evidence="4" id="KW-1185">Reference proteome</keyword>
<organism evidence="3 4">
    <name type="scientific">Geovibrio thiophilus</name>
    <dbReference type="NCBI Taxonomy" id="139438"/>
    <lineage>
        <taxon>Bacteria</taxon>
        <taxon>Pseudomonadati</taxon>
        <taxon>Deferribacterota</taxon>
        <taxon>Deferribacteres</taxon>
        <taxon>Deferribacterales</taxon>
        <taxon>Geovibrionaceae</taxon>
        <taxon>Geovibrio</taxon>
    </lineage>
</organism>
<dbReference type="SUPFAM" id="SSF55781">
    <property type="entry name" value="GAF domain-like"/>
    <property type="match status" value="1"/>
</dbReference>
<evidence type="ECO:0000259" key="2">
    <source>
        <dbReference type="PROSITE" id="PS51832"/>
    </source>
</evidence>
<dbReference type="GO" id="GO:0004112">
    <property type="term" value="F:cyclic-nucleotide phosphodiesterase activity"/>
    <property type="evidence" value="ECO:0007669"/>
    <property type="project" value="UniProtKB-ARBA"/>
</dbReference>
<name>A0A410JXG4_9BACT</name>
<dbReference type="Pfam" id="PF01590">
    <property type="entry name" value="GAF"/>
    <property type="match status" value="1"/>
</dbReference>
<dbReference type="FunFam" id="1.10.3210.10:FF:000018">
    <property type="entry name" value="Two-component system response regulator"/>
    <property type="match status" value="1"/>
</dbReference>
<accession>A0A410JXG4</accession>
<dbReference type="PANTHER" id="PTHR45228">
    <property type="entry name" value="CYCLIC DI-GMP PHOSPHODIESTERASE TM_0186-RELATED"/>
    <property type="match status" value="1"/>
</dbReference>
<dbReference type="InterPro" id="IPR003607">
    <property type="entry name" value="HD/PDEase_dom"/>
</dbReference>
<gene>
    <name evidence="3" type="ORF">EP073_05380</name>
</gene>
<dbReference type="SUPFAM" id="SSF109604">
    <property type="entry name" value="HD-domain/PDEase-like"/>
    <property type="match status" value="1"/>
</dbReference>
<dbReference type="Proteomes" id="UP000287502">
    <property type="component" value="Chromosome"/>
</dbReference>
<dbReference type="InterPro" id="IPR003018">
    <property type="entry name" value="GAF"/>
</dbReference>
<evidence type="ECO:0000256" key="1">
    <source>
        <dbReference type="ARBA" id="ARBA00022801"/>
    </source>
</evidence>
<dbReference type="OrthoDB" id="9759601at2"/>
<dbReference type="CDD" id="cd00077">
    <property type="entry name" value="HDc"/>
    <property type="match status" value="1"/>
</dbReference>
<dbReference type="KEGG" id="gtl:EP073_05380"/>
<dbReference type="AlphaFoldDB" id="A0A410JXG4"/>
<dbReference type="EMBL" id="CP035108">
    <property type="protein sequence ID" value="QAR32854.1"/>
    <property type="molecule type" value="Genomic_DNA"/>
</dbReference>
<reference evidence="3 4" key="1">
    <citation type="submission" date="2019-01" db="EMBL/GenBank/DDBJ databases">
        <title>Geovibrio thiophilus DSM 11263, complete genome.</title>
        <authorList>
            <person name="Spring S."/>
            <person name="Bunk B."/>
            <person name="Sproer C."/>
        </authorList>
    </citation>
    <scope>NUCLEOTIDE SEQUENCE [LARGE SCALE GENOMIC DNA]</scope>
    <source>
        <strain evidence="3 4">DSM 11263</strain>
    </source>
</reference>
<dbReference type="PROSITE" id="PS51832">
    <property type="entry name" value="HD_GYP"/>
    <property type="match status" value="1"/>
</dbReference>
<dbReference type="InterPro" id="IPR029016">
    <property type="entry name" value="GAF-like_dom_sf"/>
</dbReference>
<feature type="domain" description="HD-GYP" evidence="2">
    <location>
        <begin position="178"/>
        <end position="375"/>
    </location>
</feature>
<dbReference type="InterPro" id="IPR037522">
    <property type="entry name" value="HD_GYP_dom"/>
</dbReference>
<protein>
    <submittedName>
        <fullName evidence="3">HD domain-containing protein</fullName>
    </submittedName>
</protein>
<dbReference type="InterPro" id="IPR052020">
    <property type="entry name" value="Cyclic_di-GMP/3'3'-cGAMP_PDE"/>
</dbReference>
<evidence type="ECO:0000313" key="4">
    <source>
        <dbReference type="Proteomes" id="UP000287502"/>
    </source>
</evidence>
<dbReference type="Gene3D" id="1.10.3210.10">
    <property type="entry name" value="Hypothetical protein af1432"/>
    <property type="match status" value="1"/>
</dbReference>
<sequence length="381" mass="43094">MPELLYTPKPEPTAEELVASIFSYIGLIANEHRLDQMLVILADMGRDLVVADRCTVWLIDRRWDILWTKVAHGVDRISIPLGSGIAGKAAENDEEIIINDAYSDPRFDKTVDMQTGYHTRNMIAIPYHDPDGNVIGVFQAINKMTEEGNFTEEDVRRLMLAATYTGKELSTVLMQQEIERTQKEIIFTMAEAGEMRSKETGFHVKRVAEYSYLLAIGCGMSEKEAELLKMASPMHDIGKVAIPDSILLKPGKLTDEEWEVMRSHAVMGYNILRHSERKILKAAATVALTHHEKWNGKGYPNRLAGEDIHIFGRITAIADVFDALGSDRVYKKAWELEKILNLLKEESGQHFDPSLVKVFFDNLDKFIAVRDTYKDMPGEGH</sequence>
<dbReference type="RefSeq" id="WP_128466140.1">
    <property type="nucleotide sequence ID" value="NZ_CP035108.1"/>
</dbReference>
<keyword evidence="1" id="KW-0378">Hydrolase</keyword>
<proteinExistence type="predicted"/>
<dbReference type="SMART" id="SM00065">
    <property type="entry name" value="GAF"/>
    <property type="match status" value="1"/>
</dbReference>
<dbReference type="Pfam" id="PF13487">
    <property type="entry name" value="HD_5"/>
    <property type="match status" value="1"/>
</dbReference>
<dbReference type="Gene3D" id="3.30.450.40">
    <property type="match status" value="1"/>
</dbReference>
<dbReference type="GO" id="GO:0009214">
    <property type="term" value="P:cyclic nucleotide catabolic process"/>
    <property type="evidence" value="ECO:0007669"/>
    <property type="project" value="UniProtKB-ARBA"/>
</dbReference>
<evidence type="ECO:0000313" key="3">
    <source>
        <dbReference type="EMBL" id="QAR32854.1"/>
    </source>
</evidence>